<dbReference type="GO" id="GO:0005829">
    <property type="term" value="C:cytosol"/>
    <property type="evidence" value="ECO:0007669"/>
    <property type="project" value="TreeGrafter"/>
</dbReference>
<dbReference type="Pfam" id="PF13545">
    <property type="entry name" value="HTH_Crp_2"/>
    <property type="match status" value="1"/>
</dbReference>
<keyword evidence="1" id="KW-0805">Transcription regulation</keyword>
<evidence type="ECO:0000256" key="3">
    <source>
        <dbReference type="ARBA" id="ARBA00023163"/>
    </source>
</evidence>
<dbReference type="STRING" id="57664.SAMN05661003_10187"/>
<dbReference type="InterPro" id="IPR036388">
    <property type="entry name" value="WH-like_DNA-bd_sf"/>
</dbReference>
<proteinExistence type="predicted"/>
<keyword evidence="6" id="KW-0418">Kinase</keyword>
<reference evidence="7" key="1">
    <citation type="submission" date="2016-10" db="EMBL/GenBank/DDBJ databases">
        <authorList>
            <person name="Varghese N."/>
            <person name="Submissions S."/>
        </authorList>
    </citation>
    <scope>NUCLEOTIDE SEQUENCE [LARGE SCALE GENOMIC DNA]</scope>
    <source>
        <strain evidence="7">DSM 8987</strain>
    </source>
</reference>
<dbReference type="PANTHER" id="PTHR24567:SF74">
    <property type="entry name" value="HTH-TYPE TRANSCRIPTIONAL REGULATOR ARCR"/>
    <property type="match status" value="1"/>
</dbReference>
<sequence>MTAEQRFSQRARRLLDATPLLAQADTTLVQQLGVRARRRLLPLRQQCIDGEEMRQRIFFVVSGSFHLLRQTPDGEEVLVSRYGPGDFFCLAAAFSGSGPLGYAVNTSPAQLLSWALRDFQALMRTDSSLGERLLHQMAWQVEQERQMRTLLCCCRAENRVAAYLLYRRQACRPQPDDAQLDLKPLSLTAAELGLARETLSRCLHRLQRQQIIQCQRGQVRILRELGLRLLVGTGAEAGQGMSLPDS</sequence>
<dbReference type="PANTHER" id="PTHR24567">
    <property type="entry name" value="CRP FAMILY TRANSCRIPTIONAL REGULATORY PROTEIN"/>
    <property type="match status" value="1"/>
</dbReference>
<dbReference type="PROSITE" id="PS51063">
    <property type="entry name" value="HTH_CRP_2"/>
    <property type="match status" value="1"/>
</dbReference>
<dbReference type="OrthoDB" id="5405594at2"/>
<gene>
    <name evidence="6" type="ORF">SAMN05661003_10187</name>
</gene>
<dbReference type="GO" id="GO:0003700">
    <property type="term" value="F:DNA-binding transcription factor activity"/>
    <property type="evidence" value="ECO:0007669"/>
    <property type="project" value="TreeGrafter"/>
</dbReference>
<dbReference type="SUPFAM" id="SSF46785">
    <property type="entry name" value="Winged helix' DNA-binding domain"/>
    <property type="match status" value="1"/>
</dbReference>
<dbReference type="GO" id="GO:0003677">
    <property type="term" value="F:DNA binding"/>
    <property type="evidence" value="ECO:0007669"/>
    <property type="project" value="UniProtKB-KW"/>
</dbReference>
<evidence type="ECO:0000259" key="5">
    <source>
        <dbReference type="PROSITE" id="PS51063"/>
    </source>
</evidence>
<protein>
    <submittedName>
        <fullName evidence="6">cAMP-binding domain of CRP or a regulatory subunit of cAMP-dependent protein kinases</fullName>
    </submittedName>
</protein>
<organism evidence="6 7">
    <name type="scientific">Desulfuromonas thiophila</name>
    <dbReference type="NCBI Taxonomy" id="57664"/>
    <lineage>
        <taxon>Bacteria</taxon>
        <taxon>Pseudomonadati</taxon>
        <taxon>Thermodesulfobacteriota</taxon>
        <taxon>Desulfuromonadia</taxon>
        <taxon>Desulfuromonadales</taxon>
        <taxon>Desulfuromonadaceae</taxon>
        <taxon>Desulfuromonas</taxon>
    </lineage>
</organism>
<evidence type="ECO:0000259" key="4">
    <source>
        <dbReference type="PROSITE" id="PS50042"/>
    </source>
</evidence>
<feature type="domain" description="Cyclic nucleotide-binding" evidence="4">
    <location>
        <begin position="20"/>
        <end position="140"/>
    </location>
</feature>
<dbReference type="EMBL" id="FNAQ01000001">
    <property type="protein sequence ID" value="SDD71264.1"/>
    <property type="molecule type" value="Genomic_DNA"/>
</dbReference>
<dbReference type="Gene3D" id="1.10.10.10">
    <property type="entry name" value="Winged helix-like DNA-binding domain superfamily/Winged helix DNA-binding domain"/>
    <property type="match status" value="1"/>
</dbReference>
<keyword evidence="3" id="KW-0804">Transcription</keyword>
<dbReference type="InterPro" id="IPR000595">
    <property type="entry name" value="cNMP-bd_dom"/>
</dbReference>
<dbReference type="Proteomes" id="UP000243205">
    <property type="component" value="Unassembled WGS sequence"/>
</dbReference>
<dbReference type="InterPro" id="IPR014710">
    <property type="entry name" value="RmlC-like_jellyroll"/>
</dbReference>
<evidence type="ECO:0000313" key="6">
    <source>
        <dbReference type="EMBL" id="SDD71264.1"/>
    </source>
</evidence>
<dbReference type="Pfam" id="PF00027">
    <property type="entry name" value="cNMP_binding"/>
    <property type="match status" value="1"/>
</dbReference>
<dbReference type="Gene3D" id="2.60.120.10">
    <property type="entry name" value="Jelly Rolls"/>
    <property type="match status" value="1"/>
</dbReference>
<keyword evidence="2" id="KW-0238">DNA-binding</keyword>
<dbReference type="SMART" id="SM00100">
    <property type="entry name" value="cNMP"/>
    <property type="match status" value="1"/>
</dbReference>
<dbReference type="InterPro" id="IPR036390">
    <property type="entry name" value="WH_DNA-bd_sf"/>
</dbReference>
<dbReference type="InterPro" id="IPR050397">
    <property type="entry name" value="Env_Response_Regulators"/>
</dbReference>
<evidence type="ECO:0000313" key="7">
    <source>
        <dbReference type="Proteomes" id="UP000243205"/>
    </source>
</evidence>
<accession>A0A1G6WZP0</accession>
<dbReference type="InterPro" id="IPR018490">
    <property type="entry name" value="cNMP-bd_dom_sf"/>
</dbReference>
<keyword evidence="6" id="KW-0808">Transferase</keyword>
<dbReference type="InterPro" id="IPR012318">
    <property type="entry name" value="HTH_CRP"/>
</dbReference>
<dbReference type="CDD" id="cd00038">
    <property type="entry name" value="CAP_ED"/>
    <property type="match status" value="1"/>
</dbReference>
<dbReference type="SUPFAM" id="SSF51206">
    <property type="entry name" value="cAMP-binding domain-like"/>
    <property type="match status" value="1"/>
</dbReference>
<dbReference type="PROSITE" id="PS50042">
    <property type="entry name" value="CNMP_BINDING_3"/>
    <property type="match status" value="1"/>
</dbReference>
<evidence type="ECO:0000256" key="2">
    <source>
        <dbReference type="ARBA" id="ARBA00023125"/>
    </source>
</evidence>
<keyword evidence="7" id="KW-1185">Reference proteome</keyword>
<dbReference type="RefSeq" id="WP_092075246.1">
    <property type="nucleotide sequence ID" value="NZ_FNAQ01000001.1"/>
</dbReference>
<dbReference type="GO" id="GO:0016301">
    <property type="term" value="F:kinase activity"/>
    <property type="evidence" value="ECO:0007669"/>
    <property type="project" value="UniProtKB-KW"/>
</dbReference>
<feature type="domain" description="HTH crp-type" evidence="5">
    <location>
        <begin position="154"/>
        <end position="225"/>
    </location>
</feature>
<dbReference type="SMART" id="SM00419">
    <property type="entry name" value="HTH_CRP"/>
    <property type="match status" value="1"/>
</dbReference>
<dbReference type="AlphaFoldDB" id="A0A1G6WZP0"/>
<evidence type="ECO:0000256" key="1">
    <source>
        <dbReference type="ARBA" id="ARBA00023015"/>
    </source>
</evidence>
<name>A0A1G6WZP0_9BACT</name>